<sequence length="359" mass="41197">MNSKLFVDTFPLPLESPENIDKIVLDAYFGAQKFYFLKAAIELKIFDELLEKKTVEEISSKLKIDYVLTELILKALYKMNLLIFDEGTNSYKNTIASENYLKTDTDYSKVYSIIASLKNIERWTNLSETLKNECKNELVEGSFFPEIIKRMANDCKCWELQKTVEYISKLPEFKSAKKLLDVAGGHGLYAIGLSLINENLNAHVFDLPDVTVETNKFIEKYGAKNVETISGNFFKDEFNKDYDVIFSSYNPGGKNPEIAKKIYDSLKTGGIFVTKQAFPNESTKLSDILNNIEWNFNNFSNVKKGVSRYTFKGDLSFENYILYLKELGFEIIDVKNLSEVTEFSEDIYPNNIIIAKKIN</sequence>
<dbReference type="STRING" id="406327.Mevan_0493"/>
<dbReference type="Pfam" id="PF00891">
    <property type="entry name" value="Methyltransf_2"/>
    <property type="match status" value="1"/>
</dbReference>
<dbReference type="SUPFAM" id="SSF53335">
    <property type="entry name" value="S-adenosyl-L-methionine-dependent methyltransferases"/>
    <property type="match status" value="1"/>
</dbReference>
<dbReference type="HOGENOM" id="CLU_005533_4_3_2"/>
<evidence type="ECO:0000259" key="4">
    <source>
        <dbReference type="Pfam" id="PF00891"/>
    </source>
</evidence>
<dbReference type="PANTHER" id="PTHR11746">
    <property type="entry name" value="O-METHYLTRANSFERASE"/>
    <property type="match status" value="1"/>
</dbReference>
<dbReference type="AlphaFoldDB" id="A6UPH8"/>
<dbReference type="CDD" id="cd02440">
    <property type="entry name" value="AdoMet_MTases"/>
    <property type="match status" value="1"/>
</dbReference>
<dbReference type="InterPro" id="IPR029063">
    <property type="entry name" value="SAM-dependent_MTases_sf"/>
</dbReference>
<reference evidence="6" key="1">
    <citation type="submission" date="2007-06" db="EMBL/GenBank/DDBJ databases">
        <title>Complete sequence of Methanococcus vannielii SB.</title>
        <authorList>
            <consortium name="US DOE Joint Genome Institute"/>
            <person name="Copeland A."/>
            <person name="Lucas S."/>
            <person name="Lapidus A."/>
            <person name="Barry K."/>
            <person name="Glavina del Rio T."/>
            <person name="Dalin E."/>
            <person name="Tice H."/>
            <person name="Pitluck S."/>
            <person name="Chain P."/>
            <person name="Malfatti S."/>
            <person name="Shin M."/>
            <person name="Vergez L."/>
            <person name="Schmutz J."/>
            <person name="Larimer F."/>
            <person name="Land M."/>
            <person name="Hauser L."/>
            <person name="Kyrpides N."/>
            <person name="Anderson I."/>
            <person name="Sieprawska-Lupa M."/>
            <person name="Whitman W.B."/>
            <person name="Richardson P."/>
        </authorList>
    </citation>
    <scope>NUCLEOTIDE SEQUENCE [LARGE SCALE GENOMIC DNA]</scope>
    <source>
        <strain evidence="6">SB</strain>
    </source>
</reference>
<evidence type="ECO:0000256" key="3">
    <source>
        <dbReference type="ARBA" id="ARBA00022691"/>
    </source>
</evidence>
<dbReference type="eggNOG" id="arCOG03411">
    <property type="taxonomic scope" value="Archaea"/>
</dbReference>
<evidence type="ECO:0008006" key="8">
    <source>
        <dbReference type="Google" id="ProtNLM"/>
    </source>
</evidence>
<dbReference type="GO" id="GO:0008171">
    <property type="term" value="F:O-methyltransferase activity"/>
    <property type="evidence" value="ECO:0007669"/>
    <property type="project" value="InterPro"/>
</dbReference>
<name>A6UPH8_METVS</name>
<keyword evidence="3" id="KW-0949">S-adenosyl-L-methionine</keyword>
<dbReference type="KEGG" id="mvn:Mevan_0493"/>
<dbReference type="GO" id="GO:0046983">
    <property type="term" value="F:protein dimerization activity"/>
    <property type="evidence" value="ECO:0007669"/>
    <property type="project" value="InterPro"/>
</dbReference>
<evidence type="ECO:0000256" key="2">
    <source>
        <dbReference type="ARBA" id="ARBA00022679"/>
    </source>
</evidence>
<evidence type="ECO:0000256" key="1">
    <source>
        <dbReference type="ARBA" id="ARBA00022603"/>
    </source>
</evidence>
<dbReference type="RefSeq" id="WP_011972303.1">
    <property type="nucleotide sequence ID" value="NC_009634.1"/>
</dbReference>
<keyword evidence="7" id="KW-1185">Reference proteome</keyword>
<evidence type="ECO:0000259" key="5">
    <source>
        <dbReference type="Pfam" id="PF08100"/>
    </source>
</evidence>
<dbReference type="SUPFAM" id="SSF46785">
    <property type="entry name" value="Winged helix' DNA-binding domain"/>
    <property type="match status" value="1"/>
</dbReference>
<dbReference type="Pfam" id="PF08100">
    <property type="entry name" value="Dimerisation"/>
    <property type="match status" value="1"/>
</dbReference>
<gene>
    <name evidence="6" type="ordered locus">Mevan_0493</name>
</gene>
<dbReference type="InterPro" id="IPR016461">
    <property type="entry name" value="COMT-like"/>
</dbReference>
<dbReference type="InterPro" id="IPR012967">
    <property type="entry name" value="COMT_dimerisation"/>
</dbReference>
<evidence type="ECO:0000313" key="6">
    <source>
        <dbReference type="EMBL" id="ABR54400.1"/>
    </source>
</evidence>
<keyword evidence="1" id="KW-0489">Methyltransferase</keyword>
<evidence type="ECO:0000313" key="7">
    <source>
        <dbReference type="Proteomes" id="UP000001107"/>
    </source>
</evidence>
<proteinExistence type="predicted"/>
<dbReference type="GeneID" id="5325548"/>
<dbReference type="InterPro" id="IPR001077">
    <property type="entry name" value="COMT_C"/>
</dbReference>
<organism evidence="6 7">
    <name type="scientific">Methanococcus vannielii (strain ATCC 35089 / DSM 1224 / JCM 13029 / OCM 148 / SB)</name>
    <dbReference type="NCBI Taxonomy" id="406327"/>
    <lineage>
        <taxon>Archaea</taxon>
        <taxon>Methanobacteriati</taxon>
        <taxon>Methanobacteriota</taxon>
        <taxon>Methanomada group</taxon>
        <taxon>Methanococci</taxon>
        <taxon>Methanococcales</taxon>
        <taxon>Methanococcaceae</taxon>
        <taxon>Methanococcus</taxon>
    </lineage>
</organism>
<dbReference type="Proteomes" id="UP000001107">
    <property type="component" value="Chromosome"/>
</dbReference>
<keyword evidence="2" id="KW-0808">Transferase</keyword>
<dbReference type="OrthoDB" id="146767at2157"/>
<dbReference type="Gene3D" id="3.40.50.150">
    <property type="entry name" value="Vaccinia Virus protein VP39"/>
    <property type="match status" value="1"/>
</dbReference>
<dbReference type="EMBL" id="CP000742">
    <property type="protein sequence ID" value="ABR54400.1"/>
    <property type="molecule type" value="Genomic_DNA"/>
</dbReference>
<feature type="domain" description="O-methyltransferase C-terminal" evidence="4">
    <location>
        <begin position="169"/>
        <end position="246"/>
    </location>
</feature>
<dbReference type="InterPro" id="IPR036390">
    <property type="entry name" value="WH_DNA-bd_sf"/>
</dbReference>
<dbReference type="PROSITE" id="PS51683">
    <property type="entry name" value="SAM_OMT_II"/>
    <property type="match status" value="1"/>
</dbReference>
<feature type="domain" description="O-methyltransferase dimerisation" evidence="5">
    <location>
        <begin position="34"/>
        <end position="102"/>
    </location>
</feature>
<dbReference type="InterPro" id="IPR036388">
    <property type="entry name" value="WH-like_DNA-bd_sf"/>
</dbReference>
<protein>
    <recommendedName>
        <fullName evidence="8">O-methyltransferase family 2</fullName>
    </recommendedName>
</protein>
<accession>A6UPH8</accession>
<dbReference type="Gene3D" id="1.10.10.10">
    <property type="entry name" value="Winged helix-like DNA-binding domain superfamily/Winged helix DNA-binding domain"/>
    <property type="match status" value="1"/>
</dbReference>
<dbReference type="GO" id="GO:0032259">
    <property type="term" value="P:methylation"/>
    <property type="evidence" value="ECO:0007669"/>
    <property type="project" value="UniProtKB-KW"/>
</dbReference>